<dbReference type="AlphaFoldDB" id="A0A3R7MEI5"/>
<dbReference type="Proteomes" id="UP000283509">
    <property type="component" value="Unassembled WGS sequence"/>
</dbReference>
<comment type="caution">
    <text evidence="2">The sequence shown here is derived from an EMBL/GenBank/DDBJ whole genome shotgun (WGS) entry which is preliminary data.</text>
</comment>
<name>A0A3R7MEI5_PENVA</name>
<gene>
    <name evidence="2" type="ORF">C7M84_007233</name>
</gene>
<dbReference type="EMBL" id="QCYY01001916">
    <property type="protein sequence ID" value="ROT74270.1"/>
    <property type="molecule type" value="Genomic_DNA"/>
</dbReference>
<sequence>MSGVHSPRSAHHFPPAPGHHHDPPAPPPHLPPAGGGHLPSPHSVPPSSLAHPHMGHHHPGPLPPSLMATAGSSIGPTTVTSAGPVDGGQHMMGGGPMGGGGLGSGMPGLVGGVMSQGYGGEHPPHPHNYEVAAHYFGGSDPARNSSGGNGMLSEYTRNELRAHVGARSTGGGTCPLTYSLVPHSSITCIAGVSRPLILLDHAT</sequence>
<feature type="compositionally biased region" description="Low complexity" evidence="1">
    <location>
        <begin position="38"/>
        <end position="52"/>
    </location>
</feature>
<feature type="region of interest" description="Disordered" evidence="1">
    <location>
        <begin position="1"/>
        <end position="90"/>
    </location>
</feature>
<evidence type="ECO:0000256" key="1">
    <source>
        <dbReference type="SAM" id="MobiDB-lite"/>
    </source>
</evidence>
<proteinExistence type="predicted"/>
<protein>
    <submittedName>
        <fullName evidence="2">Uncharacterized protein</fullName>
    </submittedName>
</protein>
<reference evidence="2 3" key="2">
    <citation type="submission" date="2019-01" db="EMBL/GenBank/DDBJ databases">
        <title>The decoding of complex shrimp genome reveals the adaptation for benthos swimmer, frequently molting mechanism and breeding impact on genome.</title>
        <authorList>
            <person name="Sun Y."/>
            <person name="Gao Y."/>
            <person name="Yu Y."/>
        </authorList>
    </citation>
    <scope>NUCLEOTIDE SEQUENCE [LARGE SCALE GENOMIC DNA]</scope>
    <source>
        <tissue evidence="2">Muscle</tissue>
    </source>
</reference>
<evidence type="ECO:0000313" key="3">
    <source>
        <dbReference type="Proteomes" id="UP000283509"/>
    </source>
</evidence>
<keyword evidence="3" id="KW-1185">Reference proteome</keyword>
<organism evidence="2 3">
    <name type="scientific">Penaeus vannamei</name>
    <name type="common">Whiteleg shrimp</name>
    <name type="synonym">Litopenaeus vannamei</name>
    <dbReference type="NCBI Taxonomy" id="6689"/>
    <lineage>
        <taxon>Eukaryota</taxon>
        <taxon>Metazoa</taxon>
        <taxon>Ecdysozoa</taxon>
        <taxon>Arthropoda</taxon>
        <taxon>Crustacea</taxon>
        <taxon>Multicrustacea</taxon>
        <taxon>Malacostraca</taxon>
        <taxon>Eumalacostraca</taxon>
        <taxon>Eucarida</taxon>
        <taxon>Decapoda</taxon>
        <taxon>Dendrobranchiata</taxon>
        <taxon>Penaeoidea</taxon>
        <taxon>Penaeidae</taxon>
        <taxon>Penaeus</taxon>
    </lineage>
</organism>
<accession>A0A3R7MEI5</accession>
<reference evidence="2 3" key="1">
    <citation type="submission" date="2018-04" db="EMBL/GenBank/DDBJ databases">
        <authorList>
            <person name="Zhang X."/>
            <person name="Yuan J."/>
            <person name="Li F."/>
            <person name="Xiang J."/>
        </authorList>
    </citation>
    <scope>NUCLEOTIDE SEQUENCE [LARGE SCALE GENOMIC DNA]</scope>
    <source>
        <tissue evidence="2">Muscle</tissue>
    </source>
</reference>
<evidence type="ECO:0000313" key="2">
    <source>
        <dbReference type="EMBL" id="ROT74270.1"/>
    </source>
</evidence>
<feature type="compositionally biased region" description="Polar residues" evidence="1">
    <location>
        <begin position="70"/>
        <end position="81"/>
    </location>
</feature>